<comment type="caution">
    <text evidence="2">The sequence shown here is derived from an EMBL/GenBank/DDBJ whole genome shotgun (WGS) entry which is preliminary data.</text>
</comment>
<dbReference type="AlphaFoldDB" id="A0A9P6E5H2"/>
<protein>
    <submittedName>
        <fullName evidence="2">Uncharacterized protein</fullName>
    </submittedName>
</protein>
<gene>
    <name evidence="2" type="ORF">CPB83DRAFT_911061</name>
</gene>
<accession>A0A9P6E5H2</accession>
<name>A0A9P6E5H2_9AGAR</name>
<dbReference type="OrthoDB" id="2972168at2759"/>
<evidence type="ECO:0000313" key="3">
    <source>
        <dbReference type="Proteomes" id="UP000807306"/>
    </source>
</evidence>
<reference evidence="2" key="1">
    <citation type="submission" date="2020-11" db="EMBL/GenBank/DDBJ databases">
        <authorList>
            <consortium name="DOE Joint Genome Institute"/>
            <person name="Ahrendt S."/>
            <person name="Riley R."/>
            <person name="Andreopoulos W."/>
            <person name="Labutti K."/>
            <person name="Pangilinan J."/>
            <person name="Ruiz-Duenas F.J."/>
            <person name="Barrasa J.M."/>
            <person name="Sanchez-Garcia M."/>
            <person name="Camarero S."/>
            <person name="Miyauchi S."/>
            <person name="Serrano A."/>
            <person name="Linde D."/>
            <person name="Babiker R."/>
            <person name="Drula E."/>
            <person name="Ayuso-Fernandez I."/>
            <person name="Pacheco R."/>
            <person name="Padilla G."/>
            <person name="Ferreira P."/>
            <person name="Barriuso J."/>
            <person name="Kellner H."/>
            <person name="Castanera R."/>
            <person name="Alfaro M."/>
            <person name="Ramirez L."/>
            <person name="Pisabarro A.G."/>
            <person name="Kuo A."/>
            <person name="Tritt A."/>
            <person name="Lipzen A."/>
            <person name="He G."/>
            <person name="Yan M."/>
            <person name="Ng V."/>
            <person name="Cullen D."/>
            <person name="Martin F."/>
            <person name="Rosso M.-N."/>
            <person name="Henrissat B."/>
            <person name="Hibbett D."/>
            <person name="Martinez A.T."/>
            <person name="Grigoriev I.V."/>
        </authorList>
    </citation>
    <scope>NUCLEOTIDE SEQUENCE</scope>
    <source>
        <strain evidence="2">CBS 506.95</strain>
    </source>
</reference>
<evidence type="ECO:0000256" key="1">
    <source>
        <dbReference type="SAM" id="MobiDB-lite"/>
    </source>
</evidence>
<keyword evidence="3" id="KW-1185">Reference proteome</keyword>
<dbReference type="EMBL" id="MU157931">
    <property type="protein sequence ID" value="KAF9522882.1"/>
    <property type="molecule type" value="Genomic_DNA"/>
</dbReference>
<feature type="region of interest" description="Disordered" evidence="1">
    <location>
        <begin position="1"/>
        <end position="27"/>
    </location>
</feature>
<proteinExistence type="predicted"/>
<organism evidence="2 3">
    <name type="scientific">Crepidotus variabilis</name>
    <dbReference type="NCBI Taxonomy" id="179855"/>
    <lineage>
        <taxon>Eukaryota</taxon>
        <taxon>Fungi</taxon>
        <taxon>Dikarya</taxon>
        <taxon>Basidiomycota</taxon>
        <taxon>Agaricomycotina</taxon>
        <taxon>Agaricomycetes</taxon>
        <taxon>Agaricomycetidae</taxon>
        <taxon>Agaricales</taxon>
        <taxon>Agaricineae</taxon>
        <taxon>Crepidotaceae</taxon>
        <taxon>Crepidotus</taxon>
    </lineage>
</organism>
<evidence type="ECO:0000313" key="2">
    <source>
        <dbReference type="EMBL" id="KAF9522882.1"/>
    </source>
</evidence>
<dbReference type="Proteomes" id="UP000807306">
    <property type="component" value="Unassembled WGS sequence"/>
</dbReference>
<sequence>MDSFENVITLPTSSIPTNEEDGGGNNGAYCVVFNNELPTNEEDGGGNNDHHPALTFAPSFNVSTAIKGIWMDFDA</sequence>